<reference evidence="1 2" key="1">
    <citation type="submission" date="2020-08" db="EMBL/GenBank/DDBJ databases">
        <title>Clostridia isolated from Swiss meat.</title>
        <authorList>
            <person name="Wambui J."/>
            <person name="Stevens M.J.A."/>
            <person name="Stephan R."/>
        </authorList>
    </citation>
    <scope>NUCLEOTIDE SEQUENCE [LARGE SCALE GENOMIC DNA]</scope>
    <source>
        <strain evidence="1 2">CM001</strain>
    </source>
</reference>
<protein>
    <submittedName>
        <fullName evidence="1">Uncharacterized protein</fullName>
    </submittedName>
</protein>
<dbReference type="EMBL" id="JACKWY010000013">
    <property type="protein sequence ID" value="MBB6716338.1"/>
    <property type="molecule type" value="Genomic_DNA"/>
</dbReference>
<gene>
    <name evidence="1" type="ORF">H7E68_16660</name>
</gene>
<evidence type="ECO:0000313" key="2">
    <source>
        <dbReference type="Proteomes" id="UP000585258"/>
    </source>
</evidence>
<organism evidence="1 2">
    <name type="scientific">Clostridium gasigenes</name>
    <dbReference type="NCBI Taxonomy" id="94869"/>
    <lineage>
        <taxon>Bacteria</taxon>
        <taxon>Bacillati</taxon>
        <taxon>Bacillota</taxon>
        <taxon>Clostridia</taxon>
        <taxon>Eubacteriales</taxon>
        <taxon>Clostridiaceae</taxon>
        <taxon>Clostridium</taxon>
    </lineage>
</organism>
<comment type="caution">
    <text evidence="1">The sequence shown here is derived from an EMBL/GenBank/DDBJ whole genome shotgun (WGS) entry which is preliminary data.</text>
</comment>
<dbReference type="AlphaFoldDB" id="A0A7X0SEX0"/>
<sequence length="81" mass="9304">MGRIALIYFKGATEHMEYSYETDIEGLKKDDPVVVPTNTSFSIGYFSRYSINKIHARNATKCIVQKVDIEAYEIKMFLGDM</sequence>
<dbReference type="RefSeq" id="WP_185165386.1">
    <property type="nucleotide sequence ID" value="NZ_JACKWY010000013.1"/>
</dbReference>
<accession>A0A7X0SEX0</accession>
<evidence type="ECO:0000313" key="1">
    <source>
        <dbReference type="EMBL" id="MBB6716338.1"/>
    </source>
</evidence>
<dbReference type="Proteomes" id="UP000585258">
    <property type="component" value="Unassembled WGS sequence"/>
</dbReference>
<proteinExistence type="predicted"/>
<name>A0A7X0SEX0_9CLOT</name>